<evidence type="ECO:0000256" key="5">
    <source>
        <dbReference type="ARBA" id="ARBA00022821"/>
    </source>
</evidence>
<feature type="domain" description="Disease resistance protein winged helix" evidence="8">
    <location>
        <begin position="409"/>
        <end position="478"/>
    </location>
</feature>
<proteinExistence type="inferred from homology"/>
<dbReference type="PRINTS" id="PR00364">
    <property type="entry name" value="DISEASERSIST"/>
</dbReference>
<dbReference type="InterPro" id="IPR058922">
    <property type="entry name" value="WHD_DRP"/>
</dbReference>
<dbReference type="AlphaFoldDB" id="A0A5J9W0Q9"/>
<keyword evidence="10" id="KW-1185">Reference proteome</keyword>
<feature type="domain" description="Disease resistance N-terminal" evidence="7">
    <location>
        <begin position="14"/>
        <end position="96"/>
    </location>
</feature>
<gene>
    <name evidence="9" type="ORF">EJB05_08709</name>
</gene>
<comment type="similarity">
    <text evidence="1">Belongs to the disease resistance NB-LRR family.</text>
</comment>
<dbReference type="EMBL" id="RWGY01000005">
    <property type="protein sequence ID" value="TVU42312.1"/>
    <property type="molecule type" value="Genomic_DNA"/>
</dbReference>
<reference evidence="9 10" key="1">
    <citation type="journal article" date="2019" name="Sci. Rep.">
        <title>A high-quality genome of Eragrostis curvula grass provides insights into Poaceae evolution and supports new strategies to enhance forage quality.</title>
        <authorList>
            <person name="Carballo J."/>
            <person name="Santos B.A.C.M."/>
            <person name="Zappacosta D."/>
            <person name="Garbus I."/>
            <person name="Selva J.P."/>
            <person name="Gallo C.A."/>
            <person name="Diaz A."/>
            <person name="Albertini E."/>
            <person name="Caccamo M."/>
            <person name="Echenique V."/>
        </authorList>
    </citation>
    <scope>NUCLEOTIDE SEQUENCE [LARGE SCALE GENOMIC DNA]</scope>
    <source>
        <strain evidence="10">cv. Victoria</strain>
        <tissue evidence="9">Leaf</tissue>
    </source>
</reference>
<evidence type="ECO:0008006" key="11">
    <source>
        <dbReference type="Google" id="ProtNLM"/>
    </source>
</evidence>
<organism evidence="9 10">
    <name type="scientific">Eragrostis curvula</name>
    <name type="common">weeping love grass</name>
    <dbReference type="NCBI Taxonomy" id="38414"/>
    <lineage>
        <taxon>Eukaryota</taxon>
        <taxon>Viridiplantae</taxon>
        <taxon>Streptophyta</taxon>
        <taxon>Embryophyta</taxon>
        <taxon>Tracheophyta</taxon>
        <taxon>Spermatophyta</taxon>
        <taxon>Magnoliopsida</taxon>
        <taxon>Liliopsida</taxon>
        <taxon>Poales</taxon>
        <taxon>Poaceae</taxon>
        <taxon>PACMAD clade</taxon>
        <taxon>Chloridoideae</taxon>
        <taxon>Eragrostideae</taxon>
        <taxon>Eragrostidinae</taxon>
        <taxon>Eragrostis</taxon>
    </lineage>
</organism>
<evidence type="ECO:0000313" key="10">
    <source>
        <dbReference type="Proteomes" id="UP000324897"/>
    </source>
</evidence>
<feature type="domain" description="NB-ARC" evidence="6">
    <location>
        <begin position="174"/>
        <end position="347"/>
    </location>
</feature>
<dbReference type="Gene3D" id="1.10.10.10">
    <property type="entry name" value="Winged helix-like DNA-binding domain superfamily/Winged helix DNA-binding domain"/>
    <property type="match status" value="1"/>
</dbReference>
<evidence type="ECO:0000256" key="4">
    <source>
        <dbReference type="ARBA" id="ARBA00022741"/>
    </source>
</evidence>
<dbReference type="PANTHER" id="PTHR23155:SF968">
    <property type="entry name" value="NB-ARC DOMAIN CONTAINING PROTEIN, EXPRESSED"/>
    <property type="match status" value="1"/>
</dbReference>
<evidence type="ECO:0000313" key="9">
    <source>
        <dbReference type="EMBL" id="TVU42312.1"/>
    </source>
</evidence>
<sequence>MSSRGQLLAMAESAVSAVVGRIGNLAIHEVSLLCGVTGEVDFLKDELARLQGFLKDADKKMRFGNEAIAVCVCQIRDASYDAENIIEAVDYVKKRRILNKGLMSAISRYACLTTDLVALHKIDAEIRRVRRKIDEIKSSMSSLNISNLGAGVIEKTYMEDPPNFEDDPVVVGFEDEFKEIVNKLVDGEHKLSAVSIVGMGGAGKTTLARQVYKSPKIQDHFDALTWVTVSQTFKGIDLLKDIMKQIVGSKDVFREIDQMDYEVGNYIRDLLSQKRYLVVLDDVWETDTWEQINRTVKVFPDANNGSRVMLTTRKIDAAQHVQMPAYVHNLKLLDEEKAWDLFRTKALPSFRSSWGLPIKEPISIEAWSDVILSWTSTKDGQSIRQIIARSYYDLPNSFVKSCFLYLASFPEDYVVSVSDLIELWKAECLIPQTTRHKQEETARKYVNELAQRCLVQVVNRSKAHGWIQTIRTHDILRDWIIEEARQDGFFDIIDSTAGQVGASLSRCMVSYRISFHNFYDENIVQDTPQLRTLVGFELSALGIPKIRIFSTEECPTKRDPDNMVTTLSLDLIPMPMEMINMLANMPHLVDIYINKFDVLNKLPDSQLFPQTLRQLRLYAVVITEGPLPMLEKLPCLVVLELSGYVGKTMCCTAQGFPLLQELEVVRFSTEEWMIEIGAMPRLSHLTLYLCEKMSSPPEGLLHLPSLDELTLLYMSQISGGDRTLMEMQRKGGKVG</sequence>
<dbReference type="InterPro" id="IPR044974">
    <property type="entry name" value="Disease_R_plants"/>
</dbReference>
<dbReference type="InterPro" id="IPR032675">
    <property type="entry name" value="LRR_dom_sf"/>
</dbReference>
<dbReference type="Gene3D" id="3.40.50.300">
    <property type="entry name" value="P-loop containing nucleotide triphosphate hydrolases"/>
    <property type="match status" value="1"/>
</dbReference>
<dbReference type="CDD" id="cd14798">
    <property type="entry name" value="RX-CC_like"/>
    <property type="match status" value="1"/>
</dbReference>
<dbReference type="InterPro" id="IPR041118">
    <property type="entry name" value="Rx_N"/>
</dbReference>
<keyword evidence="3" id="KW-0677">Repeat</keyword>
<dbReference type="GO" id="GO:0042742">
    <property type="term" value="P:defense response to bacterium"/>
    <property type="evidence" value="ECO:0007669"/>
    <property type="project" value="UniProtKB-ARBA"/>
</dbReference>
<dbReference type="InterPro" id="IPR036388">
    <property type="entry name" value="WH-like_DNA-bd_sf"/>
</dbReference>
<dbReference type="SUPFAM" id="SSF52540">
    <property type="entry name" value="P-loop containing nucleoside triphosphate hydrolases"/>
    <property type="match status" value="1"/>
</dbReference>
<keyword evidence="5" id="KW-0611">Plant defense</keyword>
<evidence type="ECO:0000256" key="2">
    <source>
        <dbReference type="ARBA" id="ARBA00022614"/>
    </source>
</evidence>
<dbReference type="GO" id="GO:0002758">
    <property type="term" value="P:innate immune response-activating signaling pathway"/>
    <property type="evidence" value="ECO:0007669"/>
    <property type="project" value="UniProtKB-ARBA"/>
</dbReference>
<dbReference type="Pfam" id="PF23559">
    <property type="entry name" value="WHD_DRP"/>
    <property type="match status" value="1"/>
</dbReference>
<accession>A0A5J9W0Q9</accession>
<evidence type="ECO:0000256" key="1">
    <source>
        <dbReference type="ARBA" id="ARBA00008894"/>
    </source>
</evidence>
<dbReference type="InterPro" id="IPR002182">
    <property type="entry name" value="NB-ARC"/>
</dbReference>
<dbReference type="Gene3D" id="1.20.5.4130">
    <property type="match status" value="1"/>
</dbReference>
<protein>
    <recommendedName>
        <fullName evidence="11">NB-ARC domain-containing protein</fullName>
    </recommendedName>
</protein>
<evidence type="ECO:0000259" key="6">
    <source>
        <dbReference type="Pfam" id="PF00931"/>
    </source>
</evidence>
<evidence type="ECO:0000259" key="8">
    <source>
        <dbReference type="Pfam" id="PF23559"/>
    </source>
</evidence>
<dbReference type="Proteomes" id="UP000324897">
    <property type="component" value="Unassembled WGS sequence"/>
</dbReference>
<evidence type="ECO:0000259" key="7">
    <source>
        <dbReference type="Pfam" id="PF18052"/>
    </source>
</evidence>
<dbReference type="GO" id="GO:0009626">
    <property type="term" value="P:plant-type hypersensitive response"/>
    <property type="evidence" value="ECO:0007669"/>
    <property type="project" value="UniProtKB-ARBA"/>
</dbReference>
<evidence type="ECO:0000256" key="3">
    <source>
        <dbReference type="ARBA" id="ARBA00022737"/>
    </source>
</evidence>
<dbReference type="Gramene" id="TVU42312">
    <property type="protein sequence ID" value="TVU42312"/>
    <property type="gene ID" value="EJB05_08709"/>
</dbReference>
<dbReference type="FunFam" id="3.40.50.300:FF:001091">
    <property type="entry name" value="Probable disease resistance protein At1g61300"/>
    <property type="match status" value="1"/>
</dbReference>
<keyword evidence="4" id="KW-0547">Nucleotide-binding</keyword>
<comment type="caution">
    <text evidence="9">The sequence shown here is derived from an EMBL/GenBank/DDBJ whole genome shotgun (WGS) entry which is preliminary data.</text>
</comment>
<dbReference type="Gene3D" id="3.80.10.10">
    <property type="entry name" value="Ribonuclease Inhibitor"/>
    <property type="match status" value="1"/>
</dbReference>
<dbReference type="Pfam" id="PF00931">
    <property type="entry name" value="NB-ARC"/>
    <property type="match status" value="1"/>
</dbReference>
<feature type="non-terminal residue" evidence="9">
    <location>
        <position position="1"/>
    </location>
</feature>
<keyword evidence="2" id="KW-0433">Leucine-rich repeat</keyword>
<dbReference type="InterPro" id="IPR027417">
    <property type="entry name" value="P-loop_NTPase"/>
</dbReference>
<dbReference type="PANTHER" id="PTHR23155">
    <property type="entry name" value="DISEASE RESISTANCE PROTEIN RP"/>
    <property type="match status" value="1"/>
</dbReference>
<dbReference type="SUPFAM" id="SSF52047">
    <property type="entry name" value="RNI-like"/>
    <property type="match status" value="1"/>
</dbReference>
<dbReference type="InterPro" id="IPR038005">
    <property type="entry name" value="RX-like_CC"/>
</dbReference>
<dbReference type="Pfam" id="PF18052">
    <property type="entry name" value="Rx_N"/>
    <property type="match status" value="1"/>
</dbReference>
<dbReference type="GO" id="GO:0043531">
    <property type="term" value="F:ADP binding"/>
    <property type="evidence" value="ECO:0007669"/>
    <property type="project" value="InterPro"/>
</dbReference>
<dbReference type="FunFam" id="1.10.10.10:FF:000322">
    <property type="entry name" value="Probable disease resistance protein At1g63360"/>
    <property type="match status" value="1"/>
</dbReference>
<dbReference type="OrthoDB" id="600370at2759"/>
<name>A0A5J9W0Q9_9POAL</name>